<accession>A0A388T997</accession>
<evidence type="ECO:0000259" key="1">
    <source>
        <dbReference type="PROSITE" id="PS50943"/>
    </source>
</evidence>
<feature type="domain" description="HTH cro/C1-type" evidence="1">
    <location>
        <begin position="18"/>
        <end position="72"/>
    </location>
</feature>
<dbReference type="Proteomes" id="UP000269352">
    <property type="component" value="Unassembled WGS sequence"/>
</dbReference>
<proteinExistence type="predicted"/>
<evidence type="ECO:0000313" key="2">
    <source>
        <dbReference type="EMBL" id="GBR72625.1"/>
    </source>
</evidence>
<dbReference type="EMBL" id="BGZN01000001">
    <property type="protein sequence ID" value="GBR72625.1"/>
    <property type="molecule type" value="Genomic_DNA"/>
</dbReference>
<dbReference type="GO" id="GO:0003677">
    <property type="term" value="F:DNA binding"/>
    <property type="evidence" value="ECO:0007669"/>
    <property type="project" value="InterPro"/>
</dbReference>
<dbReference type="CDD" id="cd00093">
    <property type="entry name" value="HTH_XRE"/>
    <property type="match status" value="1"/>
</dbReference>
<dbReference type="SMART" id="SM00530">
    <property type="entry name" value="HTH_XRE"/>
    <property type="match status" value="1"/>
</dbReference>
<protein>
    <submittedName>
        <fullName evidence="2">Transcriptional regulators</fullName>
    </submittedName>
</protein>
<reference evidence="2 3" key="1">
    <citation type="journal article" date="2019" name="ISME J.">
        <title>Genome analyses of uncultured TG2/ZB3 bacteria in 'Margulisbacteria' specifically attached to ectosymbiotic spirochetes of protists in the termite gut.</title>
        <authorList>
            <person name="Utami Y.D."/>
            <person name="Kuwahara H."/>
            <person name="Igai K."/>
            <person name="Murakami T."/>
            <person name="Sugaya K."/>
            <person name="Morikawa T."/>
            <person name="Nagura Y."/>
            <person name="Yuki M."/>
            <person name="Deevong P."/>
            <person name="Inoue T."/>
            <person name="Kihara K."/>
            <person name="Lo N."/>
            <person name="Yamada A."/>
            <person name="Ohkuma M."/>
            <person name="Hongoh Y."/>
        </authorList>
    </citation>
    <scope>NUCLEOTIDE SEQUENCE [LARGE SCALE GENOMIC DNA]</scope>
    <source>
        <strain evidence="2">NkOx7-01</strain>
    </source>
</reference>
<organism evidence="2 3">
    <name type="scientific">Termititenax aidoneus</name>
    <dbReference type="NCBI Taxonomy" id="2218524"/>
    <lineage>
        <taxon>Bacteria</taxon>
        <taxon>Bacillati</taxon>
        <taxon>Candidatus Margulisiibacteriota</taxon>
        <taxon>Candidatus Termititenacia</taxon>
        <taxon>Candidatus Termititenacales</taxon>
        <taxon>Candidatus Termititenacaceae</taxon>
        <taxon>Candidatus Termititenax</taxon>
    </lineage>
</organism>
<name>A0A388T997_TERA1</name>
<gene>
    <name evidence="2" type="ORF">NO1_0130</name>
</gene>
<dbReference type="AlphaFoldDB" id="A0A388T997"/>
<dbReference type="PROSITE" id="PS50943">
    <property type="entry name" value="HTH_CROC1"/>
    <property type="match status" value="1"/>
</dbReference>
<dbReference type="InterPro" id="IPR010982">
    <property type="entry name" value="Lambda_DNA-bd_dom_sf"/>
</dbReference>
<dbReference type="SUPFAM" id="SSF47413">
    <property type="entry name" value="lambda repressor-like DNA-binding domains"/>
    <property type="match status" value="1"/>
</dbReference>
<dbReference type="Gene3D" id="1.10.260.40">
    <property type="entry name" value="lambda repressor-like DNA-binding domains"/>
    <property type="match status" value="1"/>
</dbReference>
<evidence type="ECO:0000313" key="3">
    <source>
        <dbReference type="Proteomes" id="UP000269352"/>
    </source>
</evidence>
<sequence>MDKSNLEKELKILISSKLKQIRKQSGNTIEQMAEEIGIEYTNFWNLYSGVNLPRLTTLFQLSKTYNFPIGYWFEGLEKLTAKEKAAARQKTKLANLLNVYQKLDENTQDVVLNILKSYAHKRKHIVK</sequence>
<dbReference type="InterPro" id="IPR001387">
    <property type="entry name" value="Cro/C1-type_HTH"/>
</dbReference>
<comment type="caution">
    <text evidence="2">The sequence shown here is derived from an EMBL/GenBank/DDBJ whole genome shotgun (WGS) entry which is preliminary data.</text>
</comment>
<keyword evidence="3" id="KW-1185">Reference proteome</keyword>